<reference evidence="1" key="1">
    <citation type="journal article" date="2014" name="Int. J. Syst. Evol. Microbiol.">
        <title>Complete genome sequence of Corynebacterium casei LMG S-19264T (=DSM 44701T), isolated from a smear-ripened cheese.</title>
        <authorList>
            <consortium name="US DOE Joint Genome Institute (JGI-PGF)"/>
            <person name="Walter F."/>
            <person name="Albersmeier A."/>
            <person name="Kalinowski J."/>
            <person name="Ruckert C."/>
        </authorList>
    </citation>
    <scope>NUCLEOTIDE SEQUENCE</scope>
    <source>
        <strain evidence="1">JCM 3093</strain>
    </source>
</reference>
<dbReference type="InterPro" id="IPR009241">
    <property type="entry name" value="HigB-like"/>
</dbReference>
<protein>
    <recommendedName>
        <fullName evidence="3">Type II toxin-antitoxin system RelE/ParE family toxin</fullName>
    </recommendedName>
</protein>
<organism evidence="1 2">
    <name type="scientific">Planomonospora parontospora</name>
    <dbReference type="NCBI Taxonomy" id="58119"/>
    <lineage>
        <taxon>Bacteria</taxon>
        <taxon>Bacillati</taxon>
        <taxon>Actinomycetota</taxon>
        <taxon>Actinomycetes</taxon>
        <taxon>Streptosporangiales</taxon>
        <taxon>Streptosporangiaceae</taxon>
        <taxon>Planomonospora</taxon>
    </lineage>
</organism>
<dbReference type="RefSeq" id="WP_204054308.1">
    <property type="nucleotide sequence ID" value="NZ_BMQD01000004.1"/>
</dbReference>
<dbReference type="AlphaFoldDB" id="A0AA37BEP8"/>
<evidence type="ECO:0000313" key="2">
    <source>
        <dbReference type="Proteomes" id="UP000627984"/>
    </source>
</evidence>
<proteinExistence type="predicted"/>
<dbReference type="Proteomes" id="UP000627984">
    <property type="component" value="Unassembled WGS sequence"/>
</dbReference>
<reference evidence="1" key="2">
    <citation type="submission" date="2022-09" db="EMBL/GenBank/DDBJ databases">
        <authorList>
            <person name="Sun Q."/>
            <person name="Ohkuma M."/>
        </authorList>
    </citation>
    <scope>NUCLEOTIDE SEQUENCE</scope>
    <source>
        <strain evidence="1">JCM 3093</strain>
    </source>
</reference>
<gene>
    <name evidence="1" type="ORF">GCM10010126_16010</name>
</gene>
<dbReference type="Pfam" id="PF05973">
    <property type="entry name" value="Gp49"/>
    <property type="match status" value="1"/>
</dbReference>
<name>A0AA37BEP8_9ACTN</name>
<evidence type="ECO:0000313" key="1">
    <source>
        <dbReference type="EMBL" id="GGK57240.1"/>
    </source>
</evidence>
<accession>A0AA37BEP8</accession>
<comment type="caution">
    <text evidence="1">The sequence shown here is derived from an EMBL/GenBank/DDBJ whole genome shotgun (WGS) entry which is preliminary data.</text>
</comment>
<sequence length="122" mass="14463">MARELYDFEIEPEVREWLDSLSDGDFKRVDEVAGLLAEKGAELGGPWSDHLEGPVRELRIRLRDVADRVTYWCTPDRIIVLLTVFRKTKQHDQRQIDRAVRAQKICERDHWEPVTETYERQV</sequence>
<evidence type="ECO:0008006" key="3">
    <source>
        <dbReference type="Google" id="ProtNLM"/>
    </source>
</evidence>
<dbReference type="EMBL" id="BMQD01000004">
    <property type="protein sequence ID" value="GGK57240.1"/>
    <property type="molecule type" value="Genomic_DNA"/>
</dbReference>